<comment type="caution">
    <text evidence="1">The sequence shown here is derived from an EMBL/GenBank/DDBJ whole genome shotgun (WGS) entry which is preliminary data.</text>
</comment>
<reference evidence="1 2" key="1">
    <citation type="submission" date="2016-09" db="EMBL/GenBank/DDBJ databases">
        <title>The draft genome of Dichanthelium oligosanthes: A C3 panicoid grass species.</title>
        <authorList>
            <person name="Studer A.J."/>
            <person name="Schnable J.C."/>
            <person name="Brutnell T.P."/>
        </authorList>
    </citation>
    <scope>NUCLEOTIDE SEQUENCE [LARGE SCALE GENOMIC DNA]</scope>
    <source>
        <strain evidence="2">cv. Kellogg 1175</strain>
        <tissue evidence="1">Leaf</tissue>
    </source>
</reference>
<sequence length="96" mass="10360">LCSIPPCYSSYRFGSFDYTNTTSSQVKRTKLVTLSSSHAERAKKDALTSAVRVADLLMDRSTAGGGALSSMRDALSMRLGRCSALSRTIRSYSLGL</sequence>
<dbReference type="AlphaFoldDB" id="A0A1E5V2Y2"/>
<dbReference type="Proteomes" id="UP000095767">
    <property type="component" value="Unassembled WGS sequence"/>
</dbReference>
<name>A0A1E5V2Y2_9POAL</name>
<accession>A0A1E5V2Y2</accession>
<evidence type="ECO:0000313" key="2">
    <source>
        <dbReference type="Proteomes" id="UP000095767"/>
    </source>
</evidence>
<evidence type="ECO:0000313" key="1">
    <source>
        <dbReference type="EMBL" id="OEL19404.1"/>
    </source>
</evidence>
<dbReference type="EMBL" id="LWDX02053729">
    <property type="protein sequence ID" value="OEL19404.1"/>
    <property type="molecule type" value="Genomic_DNA"/>
</dbReference>
<proteinExistence type="predicted"/>
<keyword evidence="2" id="KW-1185">Reference proteome</keyword>
<feature type="non-terminal residue" evidence="1">
    <location>
        <position position="1"/>
    </location>
</feature>
<gene>
    <name evidence="1" type="ORF">BAE44_0019576</name>
</gene>
<organism evidence="1 2">
    <name type="scientific">Dichanthelium oligosanthes</name>
    <dbReference type="NCBI Taxonomy" id="888268"/>
    <lineage>
        <taxon>Eukaryota</taxon>
        <taxon>Viridiplantae</taxon>
        <taxon>Streptophyta</taxon>
        <taxon>Embryophyta</taxon>
        <taxon>Tracheophyta</taxon>
        <taxon>Spermatophyta</taxon>
        <taxon>Magnoliopsida</taxon>
        <taxon>Liliopsida</taxon>
        <taxon>Poales</taxon>
        <taxon>Poaceae</taxon>
        <taxon>PACMAD clade</taxon>
        <taxon>Panicoideae</taxon>
        <taxon>Panicodae</taxon>
        <taxon>Paniceae</taxon>
        <taxon>Dichantheliinae</taxon>
        <taxon>Dichanthelium</taxon>
    </lineage>
</organism>
<protein>
    <submittedName>
        <fullName evidence="1">Uncharacterized protein</fullName>
    </submittedName>
</protein>